<evidence type="ECO:0000256" key="7">
    <source>
        <dbReference type="SAM" id="MobiDB-lite"/>
    </source>
</evidence>
<keyword evidence="12" id="KW-1185">Reference proteome</keyword>
<evidence type="ECO:0000256" key="6">
    <source>
        <dbReference type="RuleBase" id="RU000492"/>
    </source>
</evidence>
<evidence type="ECO:0000256" key="1">
    <source>
        <dbReference type="ARBA" id="ARBA00022741"/>
    </source>
</evidence>
<name>A0A9D5CIV4_9LILI</name>
<keyword evidence="3 6" id="KW-0347">Helicase</keyword>
<evidence type="ECO:0000313" key="12">
    <source>
        <dbReference type="Proteomes" id="UP001085076"/>
    </source>
</evidence>
<dbReference type="InterPro" id="IPR014001">
    <property type="entry name" value="Helicase_ATP-bd"/>
</dbReference>
<evidence type="ECO:0000256" key="5">
    <source>
        <dbReference type="PROSITE-ProRule" id="PRU00552"/>
    </source>
</evidence>
<evidence type="ECO:0000259" key="9">
    <source>
        <dbReference type="PROSITE" id="PS51194"/>
    </source>
</evidence>
<comment type="similarity">
    <text evidence="6">Belongs to the DEAD box helicase family.</text>
</comment>
<gene>
    <name evidence="11" type="ORF">J5N97_016153</name>
</gene>
<sequence>METETQNPDEKPFSIFSGKTRPPPKPSSLRAPLSTAPSLSNNDDDTATIGFSDLGLCQWAAATCRELGMRRPTDVQRCCIPRILSGSNVTAVAHTGSGKTAAFALPILHRLAECPFGVFALVLTPTRELACQLAEQFRALGSSLNVRCTVVVGGMDMTSQARALALRPHIVVATPGRIKVLLENGTDLPAVFSKIKFLVLDEADRVLDAGFAEELKVIYQCLPRNRQTLLFSATLTDDMEAFHEISGDRSYFYKGYEGFNTVETLNQHYIVTPKNVKEVYLVYLLSMMKEKSIRSAIVFVSTCRTCHLLNLLLEELELSAAALHSYKSQSLRLAAVNKFKSGQIPILLATDVASRGLDIPTVDLVINYDIPRFPRDYVHRVGRTARAGRGGLSISFVTQNDERLIKVIEDELGKKLDAYDCKENEVLEHITKVFKARRIARMKMVDDEFEEKVQARKEQKRKRKFFES</sequence>
<dbReference type="EMBL" id="JAGGNH010000004">
    <property type="protein sequence ID" value="KAJ0974188.1"/>
    <property type="molecule type" value="Genomic_DNA"/>
</dbReference>
<dbReference type="Proteomes" id="UP001085076">
    <property type="component" value="Miscellaneous, Linkage group lg04"/>
</dbReference>
<evidence type="ECO:0008006" key="13">
    <source>
        <dbReference type="Google" id="ProtNLM"/>
    </source>
</evidence>
<feature type="domain" description="Helicase ATP-binding" evidence="8">
    <location>
        <begin position="80"/>
        <end position="253"/>
    </location>
</feature>
<protein>
    <recommendedName>
        <fullName evidence="13">DEAD-box ATP-dependent RNA helicase 36</fullName>
    </recommendedName>
</protein>
<dbReference type="PANTHER" id="PTHR47959:SF24">
    <property type="entry name" value="ATP-DEPENDENT RNA HELICASE"/>
    <property type="match status" value="1"/>
</dbReference>
<feature type="domain" description="Helicase C-terminal" evidence="9">
    <location>
        <begin position="280"/>
        <end position="427"/>
    </location>
</feature>
<dbReference type="InterPro" id="IPR000629">
    <property type="entry name" value="RNA-helicase_DEAD-box_CS"/>
</dbReference>
<dbReference type="SMART" id="SM00490">
    <property type="entry name" value="HELICc"/>
    <property type="match status" value="1"/>
</dbReference>
<dbReference type="InterPro" id="IPR014014">
    <property type="entry name" value="RNA_helicase_DEAD_Q_motif"/>
</dbReference>
<evidence type="ECO:0000256" key="3">
    <source>
        <dbReference type="ARBA" id="ARBA00022806"/>
    </source>
</evidence>
<keyword evidence="4 6" id="KW-0067">ATP-binding</keyword>
<dbReference type="Pfam" id="PF00270">
    <property type="entry name" value="DEAD"/>
    <property type="match status" value="1"/>
</dbReference>
<dbReference type="Pfam" id="PF00271">
    <property type="entry name" value="Helicase_C"/>
    <property type="match status" value="1"/>
</dbReference>
<evidence type="ECO:0000259" key="8">
    <source>
        <dbReference type="PROSITE" id="PS51192"/>
    </source>
</evidence>
<dbReference type="InterPro" id="IPR027417">
    <property type="entry name" value="P-loop_NTPase"/>
</dbReference>
<dbReference type="PROSITE" id="PS51194">
    <property type="entry name" value="HELICASE_CTER"/>
    <property type="match status" value="1"/>
</dbReference>
<dbReference type="PROSITE" id="PS51195">
    <property type="entry name" value="Q_MOTIF"/>
    <property type="match status" value="1"/>
</dbReference>
<feature type="region of interest" description="Disordered" evidence="7">
    <location>
        <begin position="1"/>
        <end position="44"/>
    </location>
</feature>
<dbReference type="InterPro" id="IPR050079">
    <property type="entry name" value="DEAD_box_RNA_helicase"/>
</dbReference>
<dbReference type="SUPFAM" id="SSF52540">
    <property type="entry name" value="P-loop containing nucleoside triphosphate hydrolases"/>
    <property type="match status" value="1"/>
</dbReference>
<dbReference type="PROSITE" id="PS51192">
    <property type="entry name" value="HELICASE_ATP_BIND_1"/>
    <property type="match status" value="1"/>
</dbReference>
<reference evidence="11" key="1">
    <citation type="submission" date="2021-03" db="EMBL/GenBank/DDBJ databases">
        <authorList>
            <person name="Li Z."/>
            <person name="Yang C."/>
        </authorList>
    </citation>
    <scope>NUCLEOTIDE SEQUENCE</scope>
    <source>
        <strain evidence="11">Dzin_1.0</strain>
        <tissue evidence="11">Leaf</tissue>
    </source>
</reference>
<dbReference type="AlphaFoldDB" id="A0A9D5CIV4"/>
<dbReference type="PANTHER" id="PTHR47959">
    <property type="entry name" value="ATP-DEPENDENT RNA HELICASE RHLE-RELATED"/>
    <property type="match status" value="1"/>
</dbReference>
<evidence type="ECO:0000256" key="2">
    <source>
        <dbReference type="ARBA" id="ARBA00022801"/>
    </source>
</evidence>
<dbReference type="Gene3D" id="3.40.50.300">
    <property type="entry name" value="P-loop containing nucleotide triphosphate hydrolases"/>
    <property type="match status" value="2"/>
</dbReference>
<comment type="caution">
    <text evidence="11">The sequence shown here is derived from an EMBL/GenBank/DDBJ whole genome shotgun (WGS) entry which is preliminary data.</text>
</comment>
<dbReference type="GO" id="GO:0003724">
    <property type="term" value="F:RNA helicase activity"/>
    <property type="evidence" value="ECO:0007669"/>
    <property type="project" value="InterPro"/>
</dbReference>
<dbReference type="OrthoDB" id="10261904at2759"/>
<dbReference type="GO" id="GO:0003676">
    <property type="term" value="F:nucleic acid binding"/>
    <property type="evidence" value="ECO:0007669"/>
    <property type="project" value="InterPro"/>
</dbReference>
<dbReference type="PROSITE" id="PS00039">
    <property type="entry name" value="DEAD_ATP_HELICASE"/>
    <property type="match status" value="1"/>
</dbReference>
<dbReference type="SMART" id="SM00487">
    <property type="entry name" value="DEXDc"/>
    <property type="match status" value="1"/>
</dbReference>
<evidence type="ECO:0000313" key="11">
    <source>
        <dbReference type="EMBL" id="KAJ0974188.1"/>
    </source>
</evidence>
<dbReference type="GO" id="GO:0005524">
    <property type="term" value="F:ATP binding"/>
    <property type="evidence" value="ECO:0007669"/>
    <property type="project" value="UniProtKB-KW"/>
</dbReference>
<evidence type="ECO:0000259" key="10">
    <source>
        <dbReference type="PROSITE" id="PS51195"/>
    </source>
</evidence>
<reference evidence="11" key="2">
    <citation type="journal article" date="2022" name="Hortic Res">
        <title>The genome of Dioscorea zingiberensis sheds light on the biosynthesis, origin and evolution of the medicinally important diosgenin saponins.</title>
        <authorList>
            <person name="Li Y."/>
            <person name="Tan C."/>
            <person name="Li Z."/>
            <person name="Guo J."/>
            <person name="Li S."/>
            <person name="Chen X."/>
            <person name="Wang C."/>
            <person name="Dai X."/>
            <person name="Yang H."/>
            <person name="Song W."/>
            <person name="Hou L."/>
            <person name="Xu J."/>
            <person name="Tong Z."/>
            <person name="Xu A."/>
            <person name="Yuan X."/>
            <person name="Wang W."/>
            <person name="Yang Q."/>
            <person name="Chen L."/>
            <person name="Sun Z."/>
            <person name="Wang K."/>
            <person name="Pan B."/>
            <person name="Chen J."/>
            <person name="Bao Y."/>
            <person name="Liu F."/>
            <person name="Qi X."/>
            <person name="Gang D.R."/>
            <person name="Wen J."/>
            <person name="Li J."/>
        </authorList>
    </citation>
    <scope>NUCLEOTIDE SEQUENCE</scope>
    <source>
        <strain evidence="11">Dzin_1.0</strain>
    </source>
</reference>
<dbReference type="CDD" id="cd18787">
    <property type="entry name" value="SF2_C_DEAD"/>
    <property type="match status" value="1"/>
</dbReference>
<keyword evidence="1 6" id="KW-0547">Nucleotide-binding</keyword>
<keyword evidence="2 6" id="KW-0378">Hydrolase</keyword>
<dbReference type="InterPro" id="IPR001650">
    <property type="entry name" value="Helicase_C-like"/>
</dbReference>
<dbReference type="CDD" id="cd17955">
    <property type="entry name" value="DEADc_DDX49"/>
    <property type="match status" value="1"/>
</dbReference>
<evidence type="ECO:0000256" key="4">
    <source>
        <dbReference type="ARBA" id="ARBA00022840"/>
    </source>
</evidence>
<accession>A0A9D5CIV4</accession>
<dbReference type="GO" id="GO:0016787">
    <property type="term" value="F:hydrolase activity"/>
    <property type="evidence" value="ECO:0007669"/>
    <property type="project" value="UniProtKB-KW"/>
</dbReference>
<dbReference type="InterPro" id="IPR011545">
    <property type="entry name" value="DEAD/DEAH_box_helicase_dom"/>
</dbReference>
<dbReference type="GO" id="GO:0005829">
    <property type="term" value="C:cytosol"/>
    <property type="evidence" value="ECO:0007669"/>
    <property type="project" value="TreeGrafter"/>
</dbReference>
<proteinExistence type="inferred from homology"/>
<feature type="short sequence motif" description="Q motif" evidence="5">
    <location>
        <begin position="49"/>
        <end position="77"/>
    </location>
</feature>
<feature type="domain" description="DEAD-box RNA helicase Q" evidence="10">
    <location>
        <begin position="49"/>
        <end position="77"/>
    </location>
</feature>
<organism evidence="11 12">
    <name type="scientific">Dioscorea zingiberensis</name>
    <dbReference type="NCBI Taxonomy" id="325984"/>
    <lineage>
        <taxon>Eukaryota</taxon>
        <taxon>Viridiplantae</taxon>
        <taxon>Streptophyta</taxon>
        <taxon>Embryophyta</taxon>
        <taxon>Tracheophyta</taxon>
        <taxon>Spermatophyta</taxon>
        <taxon>Magnoliopsida</taxon>
        <taxon>Liliopsida</taxon>
        <taxon>Dioscoreales</taxon>
        <taxon>Dioscoreaceae</taxon>
        <taxon>Dioscorea</taxon>
    </lineage>
</organism>